<dbReference type="InterPro" id="IPR037185">
    <property type="entry name" value="EmrE-like"/>
</dbReference>
<dbReference type="RefSeq" id="WP_076083124.1">
    <property type="nucleotide sequence ID" value="NZ_CP019070.1"/>
</dbReference>
<accession>A0A1P8KIW3</accession>
<feature type="transmembrane region" description="Helical" evidence="1">
    <location>
        <begin position="175"/>
        <end position="193"/>
    </location>
</feature>
<dbReference type="AlphaFoldDB" id="A0A1P8KIW3"/>
<organism evidence="3 4">
    <name type="scientific">Poseidonibacter parvus</name>
    <dbReference type="NCBI Taxonomy" id="1850254"/>
    <lineage>
        <taxon>Bacteria</taxon>
        <taxon>Pseudomonadati</taxon>
        <taxon>Campylobacterota</taxon>
        <taxon>Epsilonproteobacteria</taxon>
        <taxon>Campylobacterales</taxon>
        <taxon>Arcobacteraceae</taxon>
        <taxon>Poseidonibacter</taxon>
    </lineage>
</organism>
<dbReference type="OrthoDB" id="9810239at2"/>
<feature type="transmembrane region" description="Helical" evidence="1">
    <location>
        <begin position="122"/>
        <end position="139"/>
    </location>
</feature>
<keyword evidence="1" id="KW-1133">Transmembrane helix</keyword>
<feature type="transmembrane region" description="Helical" evidence="1">
    <location>
        <begin position="234"/>
        <end position="253"/>
    </location>
</feature>
<feature type="transmembrane region" description="Helical" evidence="1">
    <location>
        <begin position="65"/>
        <end position="86"/>
    </location>
</feature>
<keyword evidence="1" id="KW-0812">Transmembrane</keyword>
<dbReference type="InterPro" id="IPR000620">
    <property type="entry name" value="EamA_dom"/>
</dbReference>
<dbReference type="Pfam" id="PF00892">
    <property type="entry name" value="EamA"/>
    <property type="match status" value="2"/>
</dbReference>
<keyword evidence="4" id="KW-1185">Reference proteome</keyword>
<gene>
    <name evidence="3" type="ORF">LPB137_00870</name>
</gene>
<sequence>MSNNAKGLALTSLGVLIMSLESLFVKLTNIDALTFCFYLGIFIFISMTSFLIIKQKDIINKITSTSFPMLIICATLMGSSNVFFISGLKNTSVANVVLIFGTAALFSSLFAFLIYKERITKNIILASIFMIIGLVVIFVDELSLGGMKGNLFALLSVCTFSLAFVFLVRYKNISRVVLTACLGISMSIISLIFSDTLNIDLRTLGIIAIMGLFITPVARVLMGNGTKYINASEVTLLMIIETVMAPVWVWLFLNEIPSSNTFIGGFIIVFTLIINSLYTLRKGNIK</sequence>
<reference evidence="3 4" key="1">
    <citation type="submission" date="2017-01" db="EMBL/GenBank/DDBJ databases">
        <title>Genome sequencing of Arcobacter sp. LPB0137.</title>
        <authorList>
            <person name="Lee G.-W."/>
            <person name="Yi H."/>
        </authorList>
    </citation>
    <scope>NUCLEOTIDE SEQUENCE [LARGE SCALE GENOMIC DNA]</scope>
    <source>
        <strain evidence="3 4">LPB0137</strain>
    </source>
</reference>
<feature type="domain" description="EamA" evidence="2">
    <location>
        <begin position="147"/>
        <end position="276"/>
    </location>
</feature>
<evidence type="ECO:0000259" key="2">
    <source>
        <dbReference type="Pfam" id="PF00892"/>
    </source>
</evidence>
<evidence type="ECO:0000256" key="1">
    <source>
        <dbReference type="SAM" id="Phobius"/>
    </source>
</evidence>
<feature type="transmembrane region" description="Helical" evidence="1">
    <location>
        <begin position="259"/>
        <end position="280"/>
    </location>
</feature>
<protein>
    <submittedName>
        <fullName evidence="3">EamA family transporter</fullName>
    </submittedName>
</protein>
<evidence type="ECO:0000313" key="3">
    <source>
        <dbReference type="EMBL" id="APW64489.1"/>
    </source>
</evidence>
<dbReference type="STRING" id="1850254.LPB137_00870"/>
<feature type="transmembrane region" description="Helical" evidence="1">
    <location>
        <begin position="92"/>
        <end position="115"/>
    </location>
</feature>
<feature type="transmembrane region" description="Helical" evidence="1">
    <location>
        <begin position="199"/>
        <end position="222"/>
    </location>
</feature>
<evidence type="ECO:0000313" key="4">
    <source>
        <dbReference type="Proteomes" id="UP000186074"/>
    </source>
</evidence>
<name>A0A1P8KIW3_9BACT</name>
<dbReference type="Proteomes" id="UP000186074">
    <property type="component" value="Chromosome"/>
</dbReference>
<feature type="transmembrane region" description="Helical" evidence="1">
    <location>
        <begin position="151"/>
        <end position="168"/>
    </location>
</feature>
<dbReference type="PANTHER" id="PTHR22911">
    <property type="entry name" value="ACYL-MALONYL CONDENSING ENZYME-RELATED"/>
    <property type="match status" value="1"/>
</dbReference>
<dbReference type="SUPFAM" id="SSF103481">
    <property type="entry name" value="Multidrug resistance efflux transporter EmrE"/>
    <property type="match status" value="2"/>
</dbReference>
<feature type="domain" description="EamA" evidence="2">
    <location>
        <begin position="6"/>
        <end position="138"/>
    </location>
</feature>
<dbReference type="EMBL" id="CP019070">
    <property type="protein sequence ID" value="APW64489.1"/>
    <property type="molecule type" value="Genomic_DNA"/>
</dbReference>
<keyword evidence="1" id="KW-0472">Membrane</keyword>
<dbReference type="KEGG" id="alp:LPB137_00870"/>
<proteinExistence type="predicted"/>
<feature type="transmembrane region" description="Helical" evidence="1">
    <location>
        <begin position="32"/>
        <end position="53"/>
    </location>
</feature>
<dbReference type="GO" id="GO:0016020">
    <property type="term" value="C:membrane"/>
    <property type="evidence" value="ECO:0007669"/>
    <property type="project" value="InterPro"/>
</dbReference>